<accession>A0A8J7NXK5</accession>
<keyword evidence="1 2" id="KW-0728">SH3 domain</keyword>
<sequence length="137" mass="15156">MLKLLDLVFVLTLLGSINQVVSGVMMEKLANMKLCADEECSHTISLATANDDYNAPDCRFINIKKGQLIYVYSKLLPEEGSGEFWSGSVYSDRYVEQMGIIGYFPSTLVTETHVFKEGSIEIPTTVSTAINFLTAQS</sequence>
<dbReference type="AlphaFoldDB" id="A0A8J7NXK5"/>
<evidence type="ECO:0000313" key="5">
    <source>
        <dbReference type="EMBL" id="MBN3320230.1"/>
    </source>
</evidence>
<feature type="domain" description="SH3" evidence="4">
    <location>
        <begin position="42"/>
        <end position="114"/>
    </location>
</feature>
<protein>
    <submittedName>
        <fullName evidence="5">OTOR protein</fullName>
    </submittedName>
</protein>
<dbReference type="InterPro" id="IPR001452">
    <property type="entry name" value="SH3_domain"/>
</dbReference>
<feature type="chain" id="PRO_5035154379" evidence="3">
    <location>
        <begin position="24"/>
        <end position="137"/>
    </location>
</feature>
<dbReference type="Gene3D" id="2.30.30.40">
    <property type="entry name" value="SH3 Domains"/>
    <property type="match status" value="1"/>
</dbReference>
<evidence type="ECO:0000256" key="2">
    <source>
        <dbReference type="PROSITE-ProRule" id="PRU00192"/>
    </source>
</evidence>
<feature type="signal peptide" evidence="3">
    <location>
        <begin position="1"/>
        <end position="23"/>
    </location>
</feature>
<dbReference type="InterPro" id="IPR036028">
    <property type="entry name" value="SH3-like_dom_sf"/>
</dbReference>
<evidence type="ECO:0000259" key="4">
    <source>
        <dbReference type="PROSITE" id="PS50002"/>
    </source>
</evidence>
<name>A0A8J7NXK5_ATRSP</name>
<dbReference type="PROSITE" id="PS50002">
    <property type="entry name" value="SH3"/>
    <property type="match status" value="1"/>
</dbReference>
<feature type="non-terminal residue" evidence="5">
    <location>
        <position position="137"/>
    </location>
</feature>
<evidence type="ECO:0000313" key="6">
    <source>
        <dbReference type="Proteomes" id="UP000736164"/>
    </source>
</evidence>
<keyword evidence="3" id="KW-0732">Signal</keyword>
<dbReference type="EMBL" id="JAAWVO010051054">
    <property type="protein sequence ID" value="MBN3320230.1"/>
    <property type="molecule type" value="Genomic_DNA"/>
</dbReference>
<reference evidence="5" key="1">
    <citation type="journal article" date="2021" name="Cell">
        <title>Tracing the genetic footprints of vertebrate landing in non-teleost ray-finned fishes.</title>
        <authorList>
            <person name="Bi X."/>
            <person name="Wang K."/>
            <person name="Yang L."/>
            <person name="Pan H."/>
            <person name="Jiang H."/>
            <person name="Wei Q."/>
            <person name="Fang M."/>
            <person name="Yu H."/>
            <person name="Zhu C."/>
            <person name="Cai Y."/>
            <person name="He Y."/>
            <person name="Gan X."/>
            <person name="Zeng H."/>
            <person name="Yu D."/>
            <person name="Zhu Y."/>
            <person name="Jiang H."/>
            <person name="Qiu Q."/>
            <person name="Yang H."/>
            <person name="Zhang Y.E."/>
            <person name="Wang W."/>
            <person name="Zhu M."/>
            <person name="He S."/>
            <person name="Zhang G."/>
        </authorList>
    </citation>
    <scope>NUCLEOTIDE SEQUENCE</scope>
    <source>
        <strain evidence="5">Allg_001</strain>
    </source>
</reference>
<dbReference type="PANTHER" id="PTHR47146:SF1">
    <property type="entry name" value="OTORAPLIN"/>
    <property type="match status" value="1"/>
</dbReference>
<gene>
    <name evidence="5" type="primary">Otor</name>
    <name evidence="5" type="ORF">GTO95_0016699</name>
</gene>
<evidence type="ECO:0000256" key="3">
    <source>
        <dbReference type="SAM" id="SignalP"/>
    </source>
</evidence>
<proteinExistence type="predicted"/>
<evidence type="ECO:0000256" key="1">
    <source>
        <dbReference type="ARBA" id="ARBA00022443"/>
    </source>
</evidence>
<dbReference type="Pfam" id="PF07653">
    <property type="entry name" value="SH3_2"/>
    <property type="match status" value="1"/>
</dbReference>
<dbReference type="InterPro" id="IPR042801">
    <property type="entry name" value="OTOR"/>
</dbReference>
<comment type="caution">
    <text evidence="5">The sequence shown here is derived from an EMBL/GenBank/DDBJ whole genome shotgun (WGS) entry which is preliminary data.</text>
</comment>
<dbReference type="SUPFAM" id="SSF50044">
    <property type="entry name" value="SH3-domain"/>
    <property type="match status" value="1"/>
</dbReference>
<dbReference type="GO" id="GO:0001502">
    <property type="term" value="P:cartilage condensation"/>
    <property type="evidence" value="ECO:0007669"/>
    <property type="project" value="TreeGrafter"/>
</dbReference>
<dbReference type="PANTHER" id="PTHR47146">
    <property type="entry name" value="OTORAPLIN"/>
    <property type="match status" value="1"/>
</dbReference>
<dbReference type="Proteomes" id="UP000736164">
    <property type="component" value="Unassembled WGS sequence"/>
</dbReference>
<keyword evidence="6" id="KW-1185">Reference proteome</keyword>
<dbReference type="InterPro" id="IPR035554">
    <property type="entry name" value="Otoraplin_SH3"/>
</dbReference>
<dbReference type="CDD" id="cd11891">
    <property type="entry name" value="MIAL"/>
    <property type="match status" value="1"/>
</dbReference>
<organism evidence="5 6">
    <name type="scientific">Atractosteus spatula</name>
    <name type="common">Alligator gar</name>
    <name type="synonym">Lepisosteus spatula</name>
    <dbReference type="NCBI Taxonomy" id="7917"/>
    <lineage>
        <taxon>Eukaryota</taxon>
        <taxon>Metazoa</taxon>
        <taxon>Chordata</taxon>
        <taxon>Craniata</taxon>
        <taxon>Vertebrata</taxon>
        <taxon>Euteleostomi</taxon>
        <taxon>Actinopterygii</taxon>
        <taxon>Neopterygii</taxon>
        <taxon>Holostei</taxon>
        <taxon>Semionotiformes</taxon>
        <taxon>Lepisosteidae</taxon>
        <taxon>Atractosteus</taxon>
    </lineage>
</organism>
<feature type="non-terminal residue" evidence="5">
    <location>
        <position position="1"/>
    </location>
</feature>